<name>A0ABQ4MBD7_9BACL</name>
<dbReference type="Proteomes" id="UP000679992">
    <property type="component" value="Unassembled WGS sequence"/>
</dbReference>
<dbReference type="RefSeq" id="WP_213654848.1">
    <property type="nucleotide sequence ID" value="NZ_BOSL01000006.1"/>
</dbReference>
<evidence type="ECO:0000313" key="2">
    <source>
        <dbReference type="Proteomes" id="UP000679992"/>
    </source>
</evidence>
<dbReference type="EMBL" id="BOSL01000006">
    <property type="protein sequence ID" value="GIP53243.1"/>
    <property type="molecule type" value="Genomic_DNA"/>
</dbReference>
<accession>A0ABQ4MBD7</accession>
<reference evidence="1 2" key="1">
    <citation type="submission" date="2021-03" db="EMBL/GenBank/DDBJ databases">
        <title>Antimicrobial resistance genes in bacteria isolated from Japanese honey, and their potential for conferring macrolide and lincosamide resistance in the American foulbrood pathogen Paenibacillus larvae.</title>
        <authorList>
            <person name="Okamoto M."/>
            <person name="Kumagai M."/>
            <person name="Kanamori H."/>
            <person name="Takamatsu D."/>
        </authorList>
    </citation>
    <scope>NUCLEOTIDE SEQUENCE [LARGE SCALE GENOMIC DNA]</scope>
    <source>
        <strain evidence="1 2">J42TS3</strain>
    </source>
</reference>
<comment type="caution">
    <text evidence="1">The sequence shown here is derived from an EMBL/GenBank/DDBJ whole genome shotgun (WGS) entry which is preliminary data.</text>
</comment>
<organism evidence="1 2">
    <name type="scientific">Paenibacillus vini</name>
    <dbReference type="NCBI Taxonomy" id="1476024"/>
    <lineage>
        <taxon>Bacteria</taxon>
        <taxon>Bacillati</taxon>
        <taxon>Bacillota</taxon>
        <taxon>Bacilli</taxon>
        <taxon>Bacillales</taxon>
        <taxon>Paenibacillaceae</taxon>
        <taxon>Paenibacillus</taxon>
    </lineage>
</organism>
<sequence length="268" mass="31486">MTNKYSTSGDRSPIMENCNITVYNQLKFETVIARKNELYIPLIEESFKLIDKCKSGDLFSRLEISFMKEILQKQYKYRVDDILLSKLNDIDSLVNSFNKIDVINICGNIVVDLFTKGFIQLYGDIIDGEAPIYYDGEIVHYETVFPEEYENIRMIAYDKRLVMGVVQQSDDYVIYEDEFYNRSLVTMLEFALADRNKRYSSSRTPIIDWAGAPEYYIASLCNFDEEYSKNKEIIKKRDILKDISVLCKDISSLIDQKLKDIFERYEKE</sequence>
<evidence type="ECO:0000313" key="1">
    <source>
        <dbReference type="EMBL" id="GIP53243.1"/>
    </source>
</evidence>
<proteinExistence type="predicted"/>
<gene>
    <name evidence="1" type="ORF">J42TS3_22780</name>
</gene>
<protein>
    <submittedName>
        <fullName evidence="1">Uncharacterized protein</fullName>
    </submittedName>
</protein>
<keyword evidence="2" id="KW-1185">Reference proteome</keyword>